<evidence type="ECO:0000259" key="1">
    <source>
        <dbReference type="Pfam" id="PF06527"/>
    </source>
</evidence>
<evidence type="ECO:0000313" key="2">
    <source>
        <dbReference type="EMBL" id="MFC3084534.1"/>
    </source>
</evidence>
<dbReference type="Pfam" id="PF06527">
    <property type="entry name" value="TniQ"/>
    <property type="match status" value="1"/>
</dbReference>
<evidence type="ECO:0000313" key="3">
    <source>
        <dbReference type="Proteomes" id="UP001595445"/>
    </source>
</evidence>
<reference evidence="3" key="1">
    <citation type="journal article" date="2019" name="Int. J. Syst. Evol. Microbiol.">
        <title>The Global Catalogue of Microorganisms (GCM) 10K type strain sequencing project: providing services to taxonomists for standard genome sequencing and annotation.</title>
        <authorList>
            <consortium name="The Broad Institute Genomics Platform"/>
            <consortium name="The Broad Institute Genome Sequencing Center for Infectious Disease"/>
            <person name="Wu L."/>
            <person name="Ma J."/>
        </authorList>
    </citation>
    <scope>NUCLEOTIDE SEQUENCE [LARGE SCALE GENOMIC DNA]</scope>
    <source>
        <strain evidence="3">KCTC 62102</strain>
    </source>
</reference>
<proteinExistence type="predicted"/>
<dbReference type="EMBL" id="JBHRSM010000001">
    <property type="protein sequence ID" value="MFC3084534.1"/>
    <property type="molecule type" value="Genomic_DNA"/>
</dbReference>
<gene>
    <name evidence="2" type="ORF">ACFOD6_00600</name>
</gene>
<dbReference type="RefSeq" id="WP_197642330.1">
    <property type="nucleotide sequence ID" value="NZ_JAEACP010000004.1"/>
</dbReference>
<comment type="caution">
    <text evidence="2">The sequence shown here is derived from an EMBL/GenBank/DDBJ whole genome shotgun (WGS) entry which is preliminary data.</text>
</comment>
<organism evidence="2 3">
    <name type="scientific">Tabrizicola soli</name>
    <dbReference type="NCBI Taxonomy" id="2185115"/>
    <lineage>
        <taxon>Bacteria</taxon>
        <taxon>Pseudomonadati</taxon>
        <taxon>Pseudomonadota</taxon>
        <taxon>Alphaproteobacteria</taxon>
        <taxon>Rhodobacterales</taxon>
        <taxon>Paracoccaceae</taxon>
        <taxon>Tabrizicola</taxon>
    </lineage>
</organism>
<accession>A0ABV7DQR9</accession>
<feature type="domain" description="TniQ" evidence="1">
    <location>
        <begin position="6"/>
        <end position="141"/>
    </location>
</feature>
<name>A0ABV7DQR9_9RHOB</name>
<dbReference type="Proteomes" id="UP001595445">
    <property type="component" value="Unassembled WGS sequence"/>
</dbReference>
<keyword evidence="3" id="KW-1185">Reference proteome</keyword>
<dbReference type="InterPro" id="IPR009492">
    <property type="entry name" value="TniQ"/>
</dbReference>
<protein>
    <submittedName>
        <fullName evidence="2">TniQ family protein</fullName>
    </submittedName>
</protein>
<sequence>MINPLPLTVPLLWRETATSFTSRLAARNGLSAPDFCQDFGITFRGVVDRDPLTLRVIADLGGVDQDELAAWSPASVGERRLNLRGHIFLGKTLRNPETRGCPVCLREDAQNSGLPPEQSMGLRGHWSVPHVATCVRHDHPLVFLYRDPHATARYDNAQHLASLSTAILNGNLDRPREHPTSFEDWLEDRLSDGPGSDWLSGHPLHAASVFCRLLGIALLRLDGLRLDHIAVESRHALYAQGFEVAQGGEEAVRRALVRLQNLVETPQDGPKKIFPALYDRLSHDYADNPDYAAFRRILRDHMASSWPLGPGDELLGEPVHERRLHSVTTAAQETGVDPRRLRKLLVASGLLAEDCALPDSWAVFDAAEAEPVLRDLTVLVPAKEFRDIIGASRSQFDLLVADGVLVPALETSETKSVWDPRTGTAFLTGLLRGAVQLRQPQHSWEHISKSAQRLKIGPGVIIQAIMDGRLHRIGNLEGRTGYAAVFVDHDEAARLFGSEAPPGHSIETFAKSVGSGPPIGLRRLILDGHTPATRAINPRTKSEQFYITPADAEAFHAKFLTPRTMANAYRRSWQSLRVELERHGIMPFRSGERDYGRIFLRTDVERYIKSVTEMGT</sequence>